<keyword evidence="1" id="KW-1133">Transmembrane helix</keyword>
<dbReference type="AlphaFoldDB" id="A0A4U3K4H7"/>
<keyword evidence="1" id="KW-0472">Membrane</keyword>
<evidence type="ECO:0000313" key="3">
    <source>
        <dbReference type="Proteomes" id="UP000305511"/>
    </source>
</evidence>
<gene>
    <name evidence="2" type="ORF">EY666_19755</name>
</gene>
<dbReference type="EMBL" id="SIYF01000775">
    <property type="protein sequence ID" value="TKK56060.1"/>
    <property type="molecule type" value="Genomic_DNA"/>
</dbReference>
<keyword evidence="1" id="KW-0812">Transmembrane</keyword>
<dbReference type="RefSeq" id="WP_002373599.1">
    <property type="nucleotide sequence ID" value="NZ_JAMWKG010000008.1"/>
</dbReference>
<evidence type="ECO:0000313" key="2">
    <source>
        <dbReference type="EMBL" id="TKK56060.1"/>
    </source>
</evidence>
<feature type="transmembrane region" description="Helical" evidence="1">
    <location>
        <begin position="7"/>
        <end position="27"/>
    </location>
</feature>
<proteinExistence type="predicted"/>
<dbReference type="Proteomes" id="UP000305511">
    <property type="component" value="Unassembled WGS sequence"/>
</dbReference>
<sequence>MKNRKRIKFGILIATIIAIAIIGTIGVKKMNEPTEKEKQIAFLKEHEEEMTSFIKENSSQDKVVKYYWNTVEKRKSMAFSKENLTIKFDLIDFNKTEKDNYYNAGNTLVIDTDTTKLDEINSLWTVHDIDESRGESE</sequence>
<reference evidence="2 3" key="1">
    <citation type="submission" date="2019-02" db="EMBL/GenBank/DDBJ databases">
        <title>Bacteria dissemination in different level of health care in South Africa: the effectiveness of infections prevention and control.</title>
        <authorList>
            <person name="Shobo C."/>
            <person name="Amoako D.G."/>
            <person name="Allam M."/>
            <person name="Ismail A."/>
            <person name="Bester L.A."/>
            <person name="Essack S.Y."/>
        </authorList>
    </citation>
    <scope>NUCLEOTIDE SEQUENCE [LARGE SCALE GENOMIC DNA]</scope>
    <source>
        <strain evidence="2 3">2SIL2</strain>
    </source>
</reference>
<evidence type="ECO:0000256" key="1">
    <source>
        <dbReference type="SAM" id="Phobius"/>
    </source>
</evidence>
<accession>A0A4U3K4H7</accession>
<name>A0A4U3K4H7_ENTFL</name>
<comment type="caution">
    <text evidence="2">The sequence shown here is derived from an EMBL/GenBank/DDBJ whole genome shotgun (WGS) entry which is preliminary data.</text>
</comment>
<organism evidence="2 3">
    <name type="scientific">Enterococcus faecalis</name>
    <name type="common">Streptococcus faecalis</name>
    <dbReference type="NCBI Taxonomy" id="1351"/>
    <lineage>
        <taxon>Bacteria</taxon>
        <taxon>Bacillati</taxon>
        <taxon>Bacillota</taxon>
        <taxon>Bacilli</taxon>
        <taxon>Lactobacillales</taxon>
        <taxon>Enterococcaceae</taxon>
        <taxon>Enterococcus</taxon>
    </lineage>
</organism>
<protein>
    <submittedName>
        <fullName evidence="2">Uncharacterized protein</fullName>
    </submittedName>
</protein>